<dbReference type="Gene3D" id="3.30.70.1730">
    <property type="match status" value="1"/>
</dbReference>
<dbReference type="GO" id="GO:0022625">
    <property type="term" value="C:cytosolic large ribosomal subunit"/>
    <property type="evidence" value="ECO:0007669"/>
    <property type="project" value="TreeGrafter"/>
</dbReference>
<evidence type="ECO:0000313" key="8">
    <source>
        <dbReference type="Proteomes" id="UP000037460"/>
    </source>
</evidence>
<dbReference type="Gene3D" id="3.90.105.20">
    <property type="match status" value="1"/>
</dbReference>
<keyword evidence="2 4" id="KW-0689">Ribosomal protein</keyword>
<dbReference type="PANTHER" id="PTHR45699:SF3">
    <property type="entry name" value="LARGE RIBOSOMAL SUBUNIT PROTEIN UL10"/>
    <property type="match status" value="1"/>
</dbReference>
<sequence length="326" mass="34587">MVAKAKKIAYFAHLEECLNKYPRAFIVDADFVGSKQISDIRIALRGKAELVFGKNTMIRKCIRNMCEKDPEDPHPEWESIIPYMVGNVGFIFTTGDLDKIEDVVKEFVKPAAAKAGVIAPNGCKIEKGPTGLDPAQTAFFQALNIATKINKGSIEIVNDVEVIKTGQKVGSSEAALLAKLGVKPFKYGLRILYVYEGGVFPTDVLKITEETLMSKWSDGLGNVAAVSLALNLPNDASFPHMFIKGAKNVVAVALEAGFIEFDVVKKIKDMLDNPDKYSGGGGGGGGGAAPAPAAAKGGAPAPAAAAKAPEPEPAEEEEAAAFDLFD</sequence>
<dbReference type="PANTHER" id="PTHR45699">
    <property type="entry name" value="60S ACIDIC RIBOSOMAL PROTEIN P0"/>
    <property type="match status" value="1"/>
</dbReference>
<comment type="caution">
    <text evidence="7">The sequence shown here is derived from an EMBL/GenBank/DDBJ whole genome shotgun (WGS) entry which is preliminary data.</text>
</comment>
<protein>
    <recommendedName>
        <fullName evidence="4">60S acidic ribosomal protein P0</fullName>
    </recommendedName>
</protein>
<dbReference type="AlphaFoldDB" id="A0A0M0JB82"/>
<dbReference type="GO" id="GO:0002181">
    <property type="term" value="P:cytoplasmic translation"/>
    <property type="evidence" value="ECO:0007669"/>
    <property type="project" value="TreeGrafter"/>
</dbReference>
<proteinExistence type="inferred from homology"/>
<dbReference type="Pfam" id="PF00428">
    <property type="entry name" value="Ribosomal_60s"/>
    <property type="match status" value="1"/>
</dbReference>
<feature type="domain" description="Large ribosomal subunit protein uL10-like insertion" evidence="6">
    <location>
        <begin position="113"/>
        <end position="182"/>
    </location>
</feature>
<evidence type="ECO:0000256" key="5">
    <source>
        <dbReference type="SAM" id="MobiDB-lite"/>
    </source>
</evidence>
<dbReference type="InterPro" id="IPR043141">
    <property type="entry name" value="Ribosomal_uL10-like_sf"/>
</dbReference>
<evidence type="ECO:0000256" key="2">
    <source>
        <dbReference type="ARBA" id="ARBA00022980"/>
    </source>
</evidence>
<dbReference type="Pfam" id="PF00466">
    <property type="entry name" value="Ribosomal_L10"/>
    <property type="match status" value="1"/>
</dbReference>
<feature type="compositionally biased region" description="Low complexity" evidence="5">
    <location>
        <begin position="289"/>
        <end position="308"/>
    </location>
</feature>
<dbReference type="PIRSF" id="PIRSF039087">
    <property type="entry name" value="L10E"/>
    <property type="match status" value="1"/>
</dbReference>
<reference evidence="8" key="1">
    <citation type="journal article" date="2015" name="PLoS Genet.">
        <title>Genome Sequence and Transcriptome Analyses of Chrysochromulina tobin: Metabolic Tools for Enhanced Algal Fitness in the Prominent Order Prymnesiales (Haptophyceae).</title>
        <authorList>
            <person name="Hovde B.T."/>
            <person name="Deodato C.R."/>
            <person name="Hunsperger H.M."/>
            <person name="Ryken S.A."/>
            <person name="Yost W."/>
            <person name="Jha R.K."/>
            <person name="Patterson J."/>
            <person name="Monnat R.J. Jr."/>
            <person name="Barlow S.B."/>
            <person name="Starkenburg S.R."/>
            <person name="Cattolico R.A."/>
        </authorList>
    </citation>
    <scope>NUCLEOTIDE SEQUENCE</scope>
    <source>
        <strain evidence="8">CCMP291</strain>
    </source>
</reference>
<feature type="region of interest" description="Disordered" evidence="5">
    <location>
        <begin position="278"/>
        <end position="326"/>
    </location>
</feature>
<evidence type="ECO:0000256" key="3">
    <source>
        <dbReference type="ARBA" id="ARBA00023274"/>
    </source>
</evidence>
<dbReference type="InterPro" id="IPR030670">
    <property type="entry name" value="uL10_eukaryotes"/>
</dbReference>
<gene>
    <name evidence="7" type="ORF">Ctob_000763</name>
</gene>
<evidence type="ECO:0000256" key="4">
    <source>
        <dbReference type="PIRNR" id="PIRNR039087"/>
    </source>
</evidence>
<feature type="compositionally biased region" description="Acidic residues" evidence="5">
    <location>
        <begin position="312"/>
        <end position="326"/>
    </location>
</feature>
<dbReference type="InterPro" id="IPR040637">
    <property type="entry name" value="Ribosomal_uL10-like_insert"/>
</dbReference>
<dbReference type="Proteomes" id="UP000037460">
    <property type="component" value="Unassembled WGS sequence"/>
</dbReference>
<dbReference type="InterPro" id="IPR043164">
    <property type="entry name" value="Ribosomal_uL10-like_insert_sf"/>
</dbReference>
<evidence type="ECO:0000256" key="1">
    <source>
        <dbReference type="ARBA" id="ARBA00008889"/>
    </source>
</evidence>
<dbReference type="GO" id="GO:0003735">
    <property type="term" value="F:structural constituent of ribosome"/>
    <property type="evidence" value="ECO:0007669"/>
    <property type="project" value="TreeGrafter"/>
</dbReference>
<dbReference type="InterPro" id="IPR001790">
    <property type="entry name" value="Ribosomal_uL10"/>
</dbReference>
<dbReference type="EMBL" id="JWZX01003152">
    <property type="protein sequence ID" value="KOO23836.1"/>
    <property type="molecule type" value="Genomic_DNA"/>
</dbReference>
<comment type="similarity">
    <text evidence="1 4">Belongs to the universal ribosomal protein uL10 family.</text>
</comment>
<dbReference type="InterPro" id="IPR050323">
    <property type="entry name" value="Ribosomal_protein_uL10"/>
</dbReference>
<dbReference type="SUPFAM" id="SSF160369">
    <property type="entry name" value="Ribosomal protein L10-like"/>
    <property type="match status" value="1"/>
</dbReference>
<dbReference type="FunFam" id="3.90.105.20:FF:000001">
    <property type="entry name" value="60S acidic ribosomal protein P0"/>
    <property type="match status" value="1"/>
</dbReference>
<evidence type="ECO:0000313" key="7">
    <source>
        <dbReference type="EMBL" id="KOO23836.1"/>
    </source>
</evidence>
<keyword evidence="8" id="KW-1185">Reference proteome</keyword>
<evidence type="ECO:0000259" key="6">
    <source>
        <dbReference type="Pfam" id="PF17777"/>
    </source>
</evidence>
<dbReference type="OrthoDB" id="10259902at2759"/>
<dbReference type="GO" id="GO:0000027">
    <property type="term" value="P:ribosomal large subunit assembly"/>
    <property type="evidence" value="ECO:0007669"/>
    <property type="project" value="TreeGrafter"/>
</dbReference>
<dbReference type="CDD" id="cd05795">
    <property type="entry name" value="Ribosomal_P0_L10e"/>
    <property type="match status" value="1"/>
</dbReference>
<organism evidence="7 8">
    <name type="scientific">Chrysochromulina tobinii</name>
    <dbReference type="NCBI Taxonomy" id="1460289"/>
    <lineage>
        <taxon>Eukaryota</taxon>
        <taxon>Haptista</taxon>
        <taxon>Haptophyta</taxon>
        <taxon>Prymnesiophyceae</taxon>
        <taxon>Prymnesiales</taxon>
        <taxon>Chrysochromulinaceae</taxon>
        <taxon>Chrysochromulina</taxon>
    </lineage>
</organism>
<name>A0A0M0JB82_9EUKA</name>
<dbReference type="Pfam" id="PF17777">
    <property type="entry name" value="RL10P_insert"/>
    <property type="match status" value="1"/>
</dbReference>
<dbReference type="GO" id="GO:0070180">
    <property type="term" value="F:large ribosomal subunit rRNA binding"/>
    <property type="evidence" value="ECO:0007669"/>
    <property type="project" value="TreeGrafter"/>
</dbReference>
<feature type="compositionally biased region" description="Gly residues" evidence="5">
    <location>
        <begin position="278"/>
        <end position="288"/>
    </location>
</feature>
<comment type="function">
    <text evidence="4">Ribosomal protein P0 is the functional equivalent of E.coli protein L10.</text>
</comment>
<keyword evidence="3 4" id="KW-0687">Ribonucleoprotein</keyword>
<accession>A0A0M0JB82</accession>